<dbReference type="SMART" id="SM00702">
    <property type="entry name" value="P4Hc"/>
    <property type="match status" value="1"/>
</dbReference>
<evidence type="ECO:0000256" key="3">
    <source>
        <dbReference type="ARBA" id="ARBA00022896"/>
    </source>
</evidence>
<feature type="domain" description="Fe2OG dioxygenase" evidence="7">
    <location>
        <begin position="124"/>
        <end position="225"/>
    </location>
</feature>
<dbReference type="eggNOG" id="COG3751">
    <property type="taxonomic scope" value="Bacteria"/>
</dbReference>
<dbReference type="Proteomes" id="UP000003579">
    <property type="component" value="Unassembled WGS sequence"/>
</dbReference>
<dbReference type="InterPro" id="IPR005123">
    <property type="entry name" value="Oxoglu/Fe-dep_dioxygenase_dom"/>
</dbReference>
<dbReference type="Gene3D" id="2.60.120.620">
    <property type="entry name" value="q2cbj1_9rhob like domain"/>
    <property type="match status" value="1"/>
</dbReference>
<proteinExistence type="predicted"/>
<dbReference type="GO" id="GO:0071456">
    <property type="term" value="P:cellular response to hypoxia"/>
    <property type="evidence" value="ECO:0007669"/>
    <property type="project" value="TreeGrafter"/>
</dbReference>
<evidence type="ECO:0000256" key="5">
    <source>
        <dbReference type="ARBA" id="ARBA00023002"/>
    </source>
</evidence>
<name>D0Z4R6_PHODD</name>
<evidence type="ECO:0000256" key="2">
    <source>
        <dbReference type="ARBA" id="ARBA00022723"/>
    </source>
</evidence>
<keyword evidence="9" id="KW-1185">Reference proteome</keyword>
<evidence type="ECO:0000256" key="1">
    <source>
        <dbReference type="ARBA" id="ARBA00001961"/>
    </source>
</evidence>
<dbReference type="PANTHER" id="PTHR12907:SF26">
    <property type="entry name" value="HIF PROLYL HYDROXYLASE, ISOFORM C"/>
    <property type="match status" value="1"/>
</dbReference>
<sequence length="237" mass="28303">MHYFFHLNNKNFDLLTCYKTFITRKKTIINGTKIMNKIDKMLDALATEGYFLWDDFLNNEQVEHLRQCIPDNWKKARIGRNDEIMRESSIRSDKIQWLTPEQGWPIQDYLERMEVIRREVNQNFFLGLFEYEAHFAKYEQGDFYQKHLDCFKGNENRRLTTVFYMNESWSPEDGGELVVYDLNDQKITTIAPKSGRLFIFLSEKFPHEVLPTNAERFSIAGWFRINGVKDNQLDIAQ</sequence>
<dbReference type="EMBL" id="ADBS01000002">
    <property type="protein sequence ID" value="EEZ39504.1"/>
    <property type="molecule type" value="Genomic_DNA"/>
</dbReference>
<gene>
    <name evidence="8" type="ORF">VDA_000524</name>
</gene>
<accession>D0Z4R6</accession>
<dbReference type="GO" id="GO:0031543">
    <property type="term" value="F:peptidyl-proline dioxygenase activity"/>
    <property type="evidence" value="ECO:0007669"/>
    <property type="project" value="TreeGrafter"/>
</dbReference>
<reference evidence="8 9" key="1">
    <citation type="submission" date="2009-11" db="EMBL/GenBank/DDBJ databases">
        <authorList>
            <consortium name="Los Alamos National Laboratory (LANL)"/>
            <consortium name="National Microbial Pathogen Data Resource (NMPDR)"/>
            <person name="Munk A.C."/>
            <person name="Tapia R."/>
            <person name="Green L."/>
            <person name="Rogers Y."/>
            <person name="Detter J.C."/>
            <person name="Bruce D."/>
            <person name="Brettin T.S."/>
            <person name="Colwell R."/>
            <person name="Huq A."/>
            <person name="Grim C.J."/>
            <person name="Hasan N.A."/>
            <person name="Vonstein V."/>
            <person name="Bartels D."/>
        </authorList>
    </citation>
    <scope>NUCLEOTIDE SEQUENCE [LARGE SCALE GENOMIC DNA]</scope>
    <source>
        <strain evidence="8 9">CIP 102761</strain>
    </source>
</reference>
<evidence type="ECO:0000313" key="8">
    <source>
        <dbReference type="EMBL" id="EEZ39504.1"/>
    </source>
</evidence>
<dbReference type="InterPro" id="IPR044862">
    <property type="entry name" value="Pro_4_hyd_alph_FE2OG_OXY"/>
</dbReference>
<dbReference type="GO" id="GO:0008198">
    <property type="term" value="F:ferrous iron binding"/>
    <property type="evidence" value="ECO:0007669"/>
    <property type="project" value="TreeGrafter"/>
</dbReference>
<keyword evidence="2" id="KW-0479">Metal-binding</keyword>
<keyword evidence="3" id="KW-0847">Vitamin C</keyword>
<comment type="cofactor">
    <cofactor evidence="1">
        <name>L-ascorbate</name>
        <dbReference type="ChEBI" id="CHEBI:38290"/>
    </cofactor>
</comment>
<evidence type="ECO:0000313" key="9">
    <source>
        <dbReference type="Proteomes" id="UP000003579"/>
    </source>
</evidence>
<dbReference type="GO" id="GO:0031418">
    <property type="term" value="F:L-ascorbic acid binding"/>
    <property type="evidence" value="ECO:0007669"/>
    <property type="project" value="UniProtKB-KW"/>
</dbReference>
<dbReference type="InterPro" id="IPR051559">
    <property type="entry name" value="HIF_prolyl_hydroxylases"/>
</dbReference>
<keyword evidence="5" id="KW-0560">Oxidoreductase</keyword>
<evidence type="ECO:0000256" key="4">
    <source>
        <dbReference type="ARBA" id="ARBA00022964"/>
    </source>
</evidence>
<protein>
    <submittedName>
        <fullName evidence="8">SM-20-related protein</fullName>
    </submittedName>
</protein>
<dbReference type="InterPro" id="IPR006620">
    <property type="entry name" value="Pro_4_hyd_alph"/>
</dbReference>
<evidence type="ECO:0000259" key="7">
    <source>
        <dbReference type="PROSITE" id="PS51471"/>
    </source>
</evidence>
<keyword evidence="4" id="KW-0223">Dioxygenase</keyword>
<organism evidence="8 9">
    <name type="scientific">Photobacterium damselae subsp. damselae CIP 102761</name>
    <dbReference type="NCBI Taxonomy" id="675817"/>
    <lineage>
        <taxon>Bacteria</taxon>
        <taxon>Pseudomonadati</taxon>
        <taxon>Pseudomonadota</taxon>
        <taxon>Gammaproteobacteria</taxon>
        <taxon>Vibrionales</taxon>
        <taxon>Vibrionaceae</taxon>
        <taxon>Photobacterium</taxon>
    </lineage>
</organism>
<evidence type="ECO:0000256" key="6">
    <source>
        <dbReference type="ARBA" id="ARBA00023004"/>
    </source>
</evidence>
<dbReference type="PANTHER" id="PTHR12907">
    <property type="entry name" value="EGL NINE HOMOLOG-RELATED"/>
    <property type="match status" value="1"/>
</dbReference>
<dbReference type="AlphaFoldDB" id="D0Z4R6"/>
<dbReference type="PROSITE" id="PS51471">
    <property type="entry name" value="FE2OG_OXY"/>
    <property type="match status" value="1"/>
</dbReference>
<keyword evidence="6" id="KW-0408">Iron</keyword>
<dbReference type="Pfam" id="PF13640">
    <property type="entry name" value="2OG-FeII_Oxy_3"/>
    <property type="match status" value="1"/>
</dbReference>